<feature type="domain" description="Acetophenone carboxylase-like C-terminal" evidence="3">
    <location>
        <begin position="545"/>
        <end position="678"/>
    </location>
</feature>
<dbReference type="InterPro" id="IPR008040">
    <property type="entry name" value="Hydant_A_N"/>
</dbReference>
<dbReference type="Pfam" id="PF01968">
    <property type="entry name" value="Hydantoinase_A"/>
    <property type="match status" value="1"/>
</dbReference>
<proteinExistence type="predicted"/>
<dbReference type="RefSeq" id="WP_213202068.1">
    <property type="nucleotide sequence ID" value="NZ_AP024329.1"/>
</dbReference>
<dbReference type="PANTHER" id="PTHR11365:SF23">
    <property type="entry name" value="HYPOTHETICAL 5-OXOPROLINASE (EUROFUNG)-RELATED"/>
    <property type="match status" value="1"/>
</dbReference>
<evidence type="ECO:0000313" key="4">
    <source>
        <dbReference type="EMBL" id="BCQ35529.1"/>
    </source>
</evidence>
<evidence type="ECO:0000259" key="1">
    <source>
        <dbReference type="Pfam" id="PF01968"/>
    </source>
</evidence>
<dbReference type="InterPro" id="IPR043129">
    <property type="entry name" value="ATPase_NBD"/>
</dbReference>
<accession>A0ABN6DL96</accession>
<evidence type="ECO:0000313" key="5">
    <source>
        <dbReference type="Proteomes" id="UP000677515"/>
    </source>
</evidence>
<evidence type="ECO:0000259" key="2">
    <source>
        <dbReference type="Pfam" id="PF05378"/>
    </source>
</evidence>
<dbReference type="InterPro" id="IPR045079">
    <property type="entry name" value="Oxoprolinase-like"/>
</dbReference>
<dbReference type="Pfam" id="PF19278">
    <property type="entry name" value="Hydant_A_C"/>
    <property type="match status" value="1"/>
</dbReference>
<evidence type="ECO:0000259" key="3">
    <source>
        <dbReference type="Pfam" id="PF19278"/>
    </source>
</evidence>
<gene>
    <name evidence="4" type="ORF">ERHA53_28720</name>
</gene>
<dbReference type="InterPro" id="IPR002821">
    <property type="entry name" value="Hydantoinase_A"/>
</dbReference>
<dbReference type="InterPro" id="IPR049517">
    <property type="entry name" value="ACX-like_C"/>
</dbReference>
<dbReference type="EMBL" id="AP024329">
    <property type="protein sequence ID" value="BCQ35529.1"/>
    <property type="molecule type" value="Genomic_DNA"/>
</dbReference>
<organism evidence="4 5">
    <name type="scientific">Erwinia rhapontici</name>
    <name type="common">Pectobacterium rhapontici</name>
    <dbReference type="NCBI Taxonomy" id="55212"/>
    <lineage>
        <taxon>Bacteria</taxon>
        <taxon>Pseudomonadati</taxon>
        <taxon>Pseudomonadota</taxon>
        <taxon>Gammaproteobacteria</taxon>
        <taxon>Enterobacterales</taxon>
        <taxon>Erwiniaceae</taxon>
        <taxon>Erwinia</taxon>
    </lineage>
</organism>
<feature type="domain" description="Hydantoinase A/oxoprolinase" evidence="1">
    <location>
        <begin position="209"/>
        <end position="499"/>
    </location>
</feature>
<protein>
    <submittedName>
        <fullName evidence="4">5-oxoprolinase</fullName>
    </submittedName>
</protein>
<name>A0ABN6DL96_ERWRD</name>
<sequence>MNNIPDAGLTVGVDVGGTFTDFVIFDPQRQHYFFHKQPSTPADPALAFSDGLQAALKKTGQPASALSLLLHGTTLGLNAIIQRRGAKIALVITQGFRDVLEIGRARMPSSFDFHADREPPFLPRERVLEIGARFSPTGEVMQWPDEHALSTLAQAIARLDVSAVALVTLNGYANPQQEGELAQRLQAELDDVPVLSSAELWPEIREYERTLVAGLNAYIQPLMQRYFSRLTGLLEPQSVTAPLLITASNGGVLPLASARQRPVDTLLSGPASGVMAAAHLAATTHSGGYVSFDMGGTSSDISLSAEGDVERVNRTDIGGLPLMLPVVGVSAIGAGGGSIIHVDEYGILKVGPESAGADPGPVAYRRGGVAPTITDCYLVCGILPADARLGGTIPLDLAAARTALAALAAQLGIRGEDAAEQVASGALAVATTQMATELNKAVAQRGVSADALTLIPFGGAGPTHANLFASEAGLERIVVPLRPGTFCAQGAITADIRRDFVRSLRVRVNATTFITLTTTLDELHLLAQQWFGEQAAALSRAAPRYTVEADMRYSGQAYELSVSLASADTLTLDGLHESFQQLHQQRYGFTGARTDIELTTLRLSLTAPLPRPTEKAFVPHAPEAHRPRRPLYLNQRWQPADIWQRVQIQFDDRLTGPAIVEQDDTTTLILPGWTAQLDPAGNLLITRETGGPL</sequence>
<reference evidence="4 5" key="1">
    <citation type="submission" date="2021-01" db="EMBL/GenBank/DDBJ databases">
        <title>Complete genome sequence of Erwinia rhapontici MAFF 311153.</title>
        <authorList>
            <person name="Morohoshi T."/>
            <person name="Someya N."/>
        </authorList>
    </citation>
    <scope>NUCLEOTIDE SEQUENCE [LARGE SCALE GENOMIC DNA]</scope>
    <source>
        <strain evidence="4 5">MAFF 311153</strain>
    </source>
</reference>
<keyword evidence="5" id="KW-1185">Reference proteome</keyword>
<dbReference type="PANTHER" id="PTHR11365">
    <property type="entry name" value="5-OXOPROLINASE RELATED"/>
    <property type="match status" value="1"/>
</dbReference>
<dbReference type="SUPFAM" id="SSF53067">
    <property type="entry name" value="Actin-like ATPase domain"/>
    <property type="match status" value="1"/>
</dbReference>
<dbReference type="Pfam" id="PF05378">
    <property type="entry name" value="Hydant_A_N"/>
    <property type="match status" value="1"/>
</dbReference>
<dbReference type="Proteomes" id="UP000677515">
    <property type="component" value="Chromosome"/>
</dbReference>
<feature type="domain" description="Hydantoinase/oxoprolinase N-terminal" evidence="2">
    <location>
        <begin position="11"/>
        <end position="188"/>
    </location>
</feature>